<reference evidence="2" key="1">
    <citation type="submission" date="2020-05" db="EMBL/GenBank/DDBJ databases">
        <title>Genomic Encyclopedia of Type Strains, Phase IV (KMG-V): Genome sequencing to study the core and pangenomes of soil and plant-associated prokaryotes.</title>
        <authorList>
            <person name="Whitman W."/>
        </authorList>
    </citation>
    <scope>NUCLEOTIDE SEQUENCE</scope>
    <source>
        <strain evidence="2">16F</strain>
    </source>
</reference>
<keyword evidence="1" id="KW-0812">Transmembrane</keyword>
<keyword evidence="1" id="KW-1133">Transmembrane helix</keyword>
<evidence type="ECO:0000313" key="2">
    <source>
        <dbReference type="EMBL" id="NRS93272.1"/>
    </source>
</evidence>
<sequence>MKKTYKIAIPIIGLIILGFIFNPFYWLMQPMKKGNQPELSKQEKDYFQQLTKKYDCGLKRLYINKNKDNEDTLFEDQYDKIPFIYSLSIDLPKVKDISDSDIKDICLHIKNEILNNDVDLTEIIIYKNYDIYRYLYDAKLDSLVLKK</sequence>
<dbReference type="RefSeq" id="WP_173779841.1">
    <property type="nucleotide sequence ID" value="NZ_JABSNO010000018.1"/>
</dbReference>
<evidence type="ECO:0000256" key="1">
    <source>
        <dbReference type="SAM" id="Phobius"/>
    </source>
</evidence>
<accession>A0A8J8K9P4</accession>
<organism evidence="2 3">
    <name type="scientific">Frigoriflavimonas asaccharolytica</name>
    <dbReference type="NCBI Taxonomy" id="2735899"/>
    <lineage>
        <taxon>Bacteria</taxon>
        <taxon>Pseudomonadati</taxon>
        <taxon>Bacteroidota</taxon>
        <taxon>Flavobacteriia</taxon>
        <taxon>Flavobacteriales</taxon>
        <taxon>Weeksellaceae</taxon>
        <taxon>Frigoriflavimonas</taxon>
    </lineage>
</organism>
<evidence type="ECO:0000313" key="3">
    <source>
        <dbReference type="Proteomes" id="UP000610746"/>
    </source>
</evidence>
<keyword evidence="1" id="KW-0472">Membrane</keyword>
<dbReference type="AlphaFoldDB" id="A0A8J8K9P4"/>
<dbReference type="Proteomes" id="UP000610746">
    <property type="component" value="Unassembled WGS sequence"/>
</dbReference>
<keyword evidence="3" id="KW-1185">Reference proteome</keyword>
<comment type="caution">
    <text evidence="2">The sequence shown here is derived from an EMBL/GenBank/DDBJ whole genome shotgun (WGS) entry which is preliminary data.</text>
</comment>
<dbReference type="EMBL" id="JABSNO010000018">
    <property type="protein sequence ID" value="NRS93272.1"/>
    <property type="molecule type" value="Genomic_DNA"/>
</dbReference>
<feature type="transmembrane region" description="Helical" evidence="1">
    <location>
        <begin position="7"/>
        <end position="28"/>
    </location>
</feature>
<gene>
    <name evidence="2" type="ORF">HNQ03_002359</name>
</gene>
<proteinExistence type="predicted"/>
<name>A0A8J8K9P4_9FLAO</name>
<protein>
    <submittedName>
        <fullName evidence="2">Uncharacterized protein</fullName>
    </submittedName>
</protein>